<name>A0A418LYS9_9BACT</name>
<dbReference type="AlphaFoldDB" id="A0A418LYS9"/>
<evidence type="ECO:0000313" key="3">
    <source>
        <dbReference type="EMBL" id="RIV18440.1"/>
    </source>
</evidence>
<proteinExistence type="predicted"/>
<comment type="caution">
    <text evidence="3">The sequence shown here is derived from an EMBL/GenBank/DDBJ whole genome shotgun (WGS) entry which is preliminary data.</text>
</comment>
<evidence type="ECO:0000256" key="1">
    <source>
        <dbReference type="SAM" id="Phobius"/>
    </source>
</evidence>
<feature type="transmembrane region" description="Helical" evidence="1">
    <location>
        <begin position="12"/>
        <end position="31"/>
    </location>
</feature>
<sequence length="69" mass="7640">MQLKKNVGFLDQLVRAILIVDLIVPCLLGFIPSFLAYVMITLAFALAIGCVTGYCWLYGAIQFSTRQPT</sequence>
<protein>
    <submittedName>
        <fullName evidence="3">DUF2892 domain-containing protein</fullName>
    </submittedName>
</protein>
<evidence type="ECO:0000313" key="4">
    <source>
        <dbReference type="Proteomes" id="UP000283523"/>
    </source>
</evidence>
<dbReference type="OrthoDB" id="964213at2"/>
<keyword evidence="1" id="KW-1133">Transmembrane helix</keyword>
<dbReference type="Proteomes" id="UP000283523">
    <property type="component" value="Unassembled WGS sequence"/>
</dbReference>
<reference evidence="3 4" key="1">
    <citation type="submission" date="2018-08" db="EMBL/GenBank/DDBJ databases">
        <title>Fibrisoma montanum sp. nov., isolated from Danxia mountain soil.</title>
        <authorList>
            <person name="Huang Y."/>
        </authorList>
    </citation>
    <scope>NUCLEOTIDE SEQUENCE [LARGE SCALE GENOMIC DNA]</scope>
    <source>
        <strain evidence="3 4">HYT19</strain>
    </source>
</reference>
<keyword evidence="4" id="KW-1185">Reference proteome</keyword>
<feature type="domain" description="Inner membrane protein YgaP-like transmembrane" evidence="2">
    <location>
        <begin position="4"/>
        <end position="67"/>
    </location>
</feature>
<feature type="transmembrane region" description="Helical" evidence="1">
    <location>
        <begin position="37"/>
        <end position="57"/>
    </location>
</feature>
<evidence type="ECO:0000259" key="2">
    <source>
        <dbReference type="Pfam" id="PF11127"/>
    </source>
</evidence>
<gene>
    <name evidence="3" type="ORF">DYU11_28085</name>
</gene>
<keyword evidence="1" id="KW-0812">Transmembrane</keyword>
<dbReference type="RefSeq" id="WP_119671073.1">
    <property type="nucleotide sequence ID" value="NZ_QXED01000011.1"/>
</dbReference>
<organism evidence="3 4">
    <name type="scientific">Fibrisoma montanum</name>
    <dbReference type="NCBI Taxonomy" id="2305895"/>
    <lineage>
        <taxon>Bacteria</taxon>
        <taxon>Pseudomonadati</taxon>
        <taxon>Bacteroidota</taxon>
        <taxon>Cytophagia</taxon>
        <taxon>Cytophagales</taxon>
        <taxon>Spirosomataceae</taxon>
        <taxon>Fibrisoma</taxon>
    </lineage>
</organism>
<dbReference type="EMBL" id="QXED01000011">
    <property type="protein sequence ID" value="RIV18440.1"/>
    <property type="molecule type" value="Genomic_DNA"/>
</dbReference>
<dbReference type="Pfam" id="PF11127">
    <property type="entry name" value="YgaP-like_TM"/>
    <property type="match status" value="1"/>
</dbReference>
<keyword evidence="1" id="KW-0472">Membrane</keyword>
<dbReference type="InterPro" id="IPR021309">
    <property type="entry name" value="YgaP-like_TM"/>
</dbReference>
<accession>A0A418LYS9</accession>